<feature type="domain" description="RRM" evidence="5">
    <location>
        <begin position="325"/>
        <end position="399"/>
    </location>
</feature>
<evidence type="ECO:0000256" key="3">
    <source>
        <dbReference type="ARBA" id="ARBA00022884"/>
    </source>
</evidence>
<dbReference type="Proteomes" id="UP000579406">
    <property type="component" value="Unassembled WGS sequence"/>
</dbReference>
<organism evidence="6 7">
    <name type="scientific">Chloroceryle aenea</name>
    <name type="common">American pygmy kingfisher</name>
    <dbReference type="NCBI Taxonomy" id="176938"/>
    <lineage>
        <taxon>Eukaryota</taxon>
        <taxon>Metazoa</taxon>
        <taxon>Chordata</taxon>
        <taxon>Craniata</taxon>
        <taxon>Vertebrata</taxon>
        <taxon>Euteleostomi</taxon>
        <taxon>Archelosauria</taxon>
        <taxon>Archosauria</taxon>
        <taxon>Dinosauria</taxon>
        <taxon>Saurischia</taxon>
        <taxon>Theropoda</taxon>
        <taxon>Coelurosauria</taxon>
        <taxon>Aves</taxon>
        <taxon>Neognathae</taxon>
        <taxon>Neoaves</taxon>
        <taxon>Telluraves</taxon>
        <taxon>Coraciimorphae</taxon>
        <taxon>Coraciiformes</taxon>
        <taxon>Cerylidae</taxon>
        <taxon>Chloroceryle</taxon>
    </lineage>
</organism>
<dbReference type="Gene3D" id="3.30.70.330">
    <property type="match status" value="4"/>
</dbReference>
<evidence type="ECO:0000256" key="2">
    <source>
        <dbReference type="ARBA" id="ARBA00022737"/>
    </source>
</evidence>
<dbReference type="FunFam" id="3.30.70.330:FF:000341">
    <property type="entry name" value="Hephaestus, isoform C"/>
    <property type="match status" value="1"/>
</dbReference>
<accession>A0A7K9TX46</accession>
<feature type="non-terminal residue" evidence="6">
    <location>
        <position position="1"/>
    </location>
</feature>
<evidence type="ECO:0000256" key="1">
    <source>
        <dbReference type="ARBA" id="ARBA00022553"/>
    </source>
</evidence>
<comment type="caution">
    <text evidence="6">The sequence shown here is derived from an EMBL/GenBank/DDBJ whole genome shotgun (WGS) entry which is preliminary data.</text>
</comment>
<keyword evidence="1" id="KW-0597">Phosphoprotein</keyword>
<evidence type="ECO:0000313" key="6">
    <source>
        <dbReference type="EMBL" id="NXI53087.1"/>
    </source>
</evidence>
<gene>
    <name evidence="6" type="primary">Ptbp3</name>
    <name evidence="6" type="ORF">CHLAEN_R10291</name>
</gene>
<sequence length="519" mass="57658">GPDKLLFSGVTNRPLTMNNTSIPSTVNENHKRFQGEMLPFFPSRVLHLRQIPRDVTEDEVLSLGIPFGKVTNLLLLKRKSQAFLEMASEEAAINMVTYYNLSIPYLRSQPVYVQFSNHKELRIYNLPHQAGANVVNAVQPGSLATASALPQEVRPIPGQGCVLRIILENVCYTPTLETLYQVFSKFGCVLKIITFTRSNKLQALLQYADFVSAYHAKVALDGRSLYPDCCTLNVDFSRLTDLKVKYNNAKSRDFTCHDLPFGEGQSPLEPLVYGPFGTPGAVFPPHAGTTTRFASPVGLPEGAATRSAASRQRPSPSATHLQRSRVILVSNLNAQAVTIDALFTLFGVYGNVQRVKIMFKIRENALVQMASTAQAHLAVSYLNGQTIYGRILHASLSKYQKVLLPGDEHQDQSLTKDYSKSHLHRFKKSSSKKLKNICPPTDTLHVSNILPSVTADNLKKLFTDLGSTVQTFRYLARDHRTALIQLGSVEEALEALIGLHNYNIGENHHLKISFTKLKI</sequence>
<evidence type="ECO:0000313" key="7">
    <source>
        <dbReference type="Proteomes" id="UP000579406"/>
    </source>
</evidence>
<dbReference type="EMBL" id="VWZY01004791">
    <property type="protein sequence ID" value="NXI53087.1"/>
    <property type="molecule type" value="Genomic_DNA"/>
</dbReference>
<feature type="non-terminal residue" evidence="6">
    <location>
        <position position="519"/>
    </location>
</feature>
<dbReference type="PROSITE" id="PS50102">
    <property type="entry name" value="RRM"/>
    <property type="match status" value="3"/>
</dbReference>
<dbReference type="CDD" id="cd12425">
    <property type="entry name" value="RRM4_PTBP1_like"/>
    <property type="match status" value="1"/>
</dbReference>
<dbReference type="SUPFAM" id="SSF54928">
    <property type="entry name" value="RNA-binding domain, RBD"/>
    <property type="match status" value="4"/>
</dbReference>
<name>A0A7K9TX46_9AVES</name>
<keyword evidence="3 4" id="KW-0694">RNA-binding</keyword>
<dbReference type="SMART" id="SM00360">
    <property type="entry name" value="RRM"/>
    <property type="match status" value="4"/>
</dbReference>
<dbReference type="PANTHER" id="PTHR15592">
    <property type="entry name" value="MATRIN 3/NUCLEAR PROTEIN 220-RELATED"/>
    <property type="match status" value="1"/>
</dbReference>
<dbReference type="OrthoDB" id="296632at2759"/>
<dbReference type="InterPro" id="IPR000504">
    <property type="entry name" value="RRM_dom"/>
</dbReference>
<keyword evidence="2" id="KW-0677">Repeat</keyword>
<dbReference type="AlphaFoldDB" id="A0A7K9TX46"/>
<dbReference type="GO" id="GO:0003723">
    <property type="term" value="F:RNA binding"/>
    <property type="evidence" value="ECO:0007669"/>
    <property type="project" value="UniProtKB-UniRule"/>
</dbReference>
<evidence type="ECO:0000256" key="4">
    <source>
        <dbReference type="PROSITE-ProRule" id="PRU00176"/>
    </source>
</evidence>
<evidence type="ECO:0000259" key="5">
    <source>
        <dbReference type="PROSITE" id="PS50102"/>
    </source>
</evidence>
<dbReference type="InterPro" id="IPR012677">
    <property type="entry name" value="Nucleotide-bd_a/b_plait_sf"/>
</dbReference>
<dbReference type="GO" id="GO:0006397">
    <property type="term" value="P:mRNA processing"/>
    <property type="evidence" value="ECO:0007669"/>
    <property type="project" value="InterPro"/>
</dbReference>
<dbReference type="GO" id="GO:0005634">
    <property type="term" value="C:nucleus"/>
    <property type="evidence" value="ECO:0007669"/>
    <property type="project" value="InterPro"/>
</dbReference>
<dbReference type="Pfam" id="PF11835">
    <property type="entry name" value="RRM_8"/>
    <property type="match status" value="1"/>
</dbReference>
<protein>
    <submittedName>
        <fullName evidence="6">PTBP3 protein</fullName>
    </submittedName>
</protein>
<dbReference type="InterPro" id="IPR021790">
    <property type="entry name" value="PTBP1-like_RRM2"/>
</dbReference>
<feature type="domain" description="RRM" evidence="5">
    <location>
        <begin position="44"/>
        <end position="118"/>
    </location>
</feature>
<dbReference type="InterPro" id="IPR006536">
    <property type="entry name" value="HnRNP-L/PTB"/>
</dbReference>
<dbReference type="InterPro" id="IPR035979">
    <property type="entry name" value="RBD_domain_sf"/>
</dbReference>
<keyword evidence="7" id="KW-1185">Reference proteome</keyword>
<proteinExistence type="predicted"/>
<dbReference type="Pfam" id="PF13893">
    <property type="entry name" value="RRM_5"/>
    <property type="match status" value="1"/>
</dbReference>
<reference evidence="6 7" key="1">
    <citation type="submission" date="2019-09" db="EMBL/GenBank/DDBJ databases">
        <title>Bird 10,000 Genomes (B10K) Project - Family phase.</title>
        <authorList>
            <person name="Zhang G."/>
        </authorList>
    </citation>
    <scope>NUCLEOTIDE SEQUENCE [LARGE SCALE GENOMIC DNA]</scope>
    <source>
        <strain evidence="6">B10K-DU-001-61</strain>
        <tissue evidence="6">Muscle</tissue>
    </source>
</reference>
<feature type="domain" description="RRM" evidence="5">
    <location>
        <begin position="442"/>
        <end position="517"/>
    </location>
</feature>
<dbReference type="NCBIfam" id="TIGR01649">
    <property type="entry name" value="hnRNP-L_PTB"/>
    <property type="match status" value="1"/>
</dbReference>